<dbReference type="Proteomes" id="UP000192042">
    <property type="component" value="Chromosome I"/>
</dbReference>
<protein>
    <recommendedName>
        <fullName evidence="3">Lipoprotein</fullName>
    </recommendedName>
</protein>
<proteinExistence type="predicted"/>
<gene>
    <name evidence="1" type="ORF">NSJP_2760</name>
</gene>
<dbReference type="EMBL" id="LT828648">
    <property type="protein sequence ID" value="SLM48927.1"/>
    <property type="molecule type" value="Genomic_DNA"/>
</dbReference>
<dbReference type="KEGG" id="nja:NSJP_2760"/>
<evidence type="ECO:0000313" key="1">
    <source>
        <dbReference type="EMBL" id="SLM48927.1"/>
    </source>
</evidence>
<dbReference type="RefSeq" id="WP_080887243.1">
    <property type="nucleotide sequence ID" value="NZ_LT828648.1"/>
</dbReference>
<accession>A0A1W1I7E0</accession>
<name>A0A1W1I7E0_9BACT</name>
<evidence type="ECO:0000313" key="2">
    <source>
        <dbReference type="Proteomes" id="UP000192042"/>
    </source>
</evidence>
<reference evidence="1 2" key="1">
    <citation type="submission" date="2017-03" db="EMBL/GenBank/DDBJ databases">
        <authorList>
            <person name="Afonso C.L."/>
            <person name="Miller P.J."/>
            <person name="Scott M.A."/>
            <person name="Spackman E."/>
            <person name="Goraichik I."/>
            <person name="Dimitrov K.M."/>
            <person name="Suarez D.L."/>
            <person name="Swayne D.E."/>
        </authorList>
    </citation>
    <scope>NUCLEOTIDE SEQUENCE [LARGE SCALE GENOMIC DNA]</scope>
    <source>
        <strain evidence="1">Genome sequencing of Nitrospira japonica strain NJ11</strain>
    </source>
</reference>
<sequence length="198" mass="22001">MIVHWLKGPAADMFRAGRSLFTPGFLIACLLSVWTACLPFPACAVPMVNDPKGFEGIPWGAAFSETPEFLLVENGAHIKGYELQQGPPDLGTAKVDSMRFLTFDGQFARVVIRYHGQETHERIVSYFQSLYGPLDRTPGQISKGPVQQLNWQGDDSEIILTYEGMKDRGIIFFEHRPSALKFSEGQMAPEQDLGGATY</sequence>
<dbReference type="STRING" id="1325564.NSJP_2760"/>
<dbReference type="OrthoDB" id="9793851at2"/>
<evidence type="ECO:0008006" key="3">
    <source>
        <dbReference type="Google" id="ProtNLM"/>
    </source>
</evidence>
<dbReference type="AlphaFoldDB" id="A0A1W1I7E0"/>
<keyword evidence="2" id="KW-1185">Reference proteome</keyword>
<dbReference type="PROSITE" id="PS51257">
    <property type="entry name" value="PROKAR_LIPOPROTEIN"/>
    <property type="match status" value="1"/>
</dbReference>
<organism evidence="1 2">
    <name type="scientific">Nitrospira japonica</name>
    <dbReference type="NCBI Taxonomy" id="1325564"/>
    <lineage>
        <taxon>Bacteria</taxon>
        <taxon>Pseudomonadati</taxon>
        <taxon>Nitrospirota</taxon>
        <taxon>Nitrospiria</taxon>
        <taxon>Nitrospirales</taxon>
        <taxon>Nitrospiraceae</taxon>
        <taxon>Nitrospira</taxon>
    </lineage>
</organism>